<gene>
    <name evidence="2" type="ORF">POVWA2_049190</name>
</gene>
<protein>
    <submittedName>
        <fullName evidence="2">Uncharacterized protein</fullName>
    </submittedName>
</protein>
<dbReference type="EMBL" id="FLRE01000176">
    <property type="protein sequence ID" value="SBT45069.1"/>
    <property type="molecule type" value="Genomic_DNA"/>
</dbReference>
<dbReference type="AlphaFoldDB" id="A0A1A8ZML8"/>
<proteinExistence type="predicted"/>
<organism evidence="2 3">
    <name type="scientific">Plasmodium ovale wallikeri</name>
    <dbReference type="NCBI Taxonomy" id="864142"/>
    <lineage>
        <taxon>Eukaryota</taxon>
        <taxon>Sar</taxon>
        <taxon>Alveolata</taxon>
        <taxon>Apicomplexa</taxon>
        <taxon>Aconoidasida</taxon>
        <taxon>Haemosporida</taxon>
        <taxon>Plasmodiidae</taxon>
        <taxon>Plasmodium</taxon>
        <taxon>Plasmodium (Plasmodium)</taxon>
    </lineage>
</organism>
<evidence type="ECO:0000313" key="2">
    <source>
        <dbReference type="EMBL" id="SBT45069.1"/>
    </source>
</evidence>
<dbReference type="Proteomes" id="UP000078550">
    <property type="component" value="Unassembled WGS sequence"/>
</dbReference>
<sequence>MCACWRAYVHFFNFLGIFKKKNKKKKRGKEREGGGNGGDNSSGSSGSSGSGGGSGPARMEKALYEYNYTEMCVLFV</sequence>
<evidence type="ECO:0000256" key="1">
    <source>
        <dbReference type="SAM" id="MobiDB-lite"/>
    </source>
</evidence>
<reference evidence="3" key="1">
    <citation type="submission" date="2016-05" db="EMBL/GenBank/DDBJ databases">
        <authorList>
            <person name="Naeem Raeece"/>
        </authorList>
    </citation>
    <scope>NUCLEOTIDE SEQUENCE [LARGE SCALE GENOMIC DNA]</scope>
</reference>
<name>A0A1A8ZML8_PLAOA</name>
<feature type="region of interest" description="Disordered" evidence="1">
    <location>
        <begin position="21"/>
        <end position="56"/>
    </location>
</feature>
<accession>A0A1A8ZML8</accession>
<feature type="compositionally biased region" description="Gly residues" evidence="1">
    <location>
        <begin position="34"/>
        <end position="55"/>
    </location>
</feature>
<evidence type="ECO:0000313" key="3">
    <source>
        <dbReference type="Proteomes" id="UP000078550"/>
    </source>
</evidence>